<dbReference type="GO" id="GO:0005886">
    <property type="term" value="C:plasma membrane"/>
    <property type="evidence" value="ECO:0007669"/>
    <property type="project" value="UniProtKB-SubCell"/>
</dbReference>
<dbReference type="InterPro" id="IPR017850">
    <property type="entry name" value="Alkaline_phosphatase_core_sf"/>
</dbReference>
<evidence type="ECO:0000256" key="1">
    <source>
        <dbReference type="ARBA" id="ARBA00004651"/>
    </source>
</evidence>
<dbReference type="Pfam" id="PF00884">
    <property type="entry name" value="Sulfatase"/>
    <property type="match status" value="1"/>
</dbReference>
<dbReference type="Proteomes" id="UP000073816">
    <property type="component" value="Chromosome"/>
</dbReference>
<keyword evidence="5 6" id="KW-0472">Membrane</keyword>
<dbReference type="SUPFAM" id="SSF53649">
    <property type="entry name" value="Alkaline phosphatase-like"/>
    <property type="match status" value="1"/>
</dbReference>
<keyword evidence="4 6" id="KW-1133">Transmembrane helix</keyword>
<proteinExistence type="predicted"/>
<protein>
    <recommendedName>
        <fullName evidence="7">Sulfatase N-terminal domain-containing protein</fullName>
    </recommendedName>
</protein>
<feature type="transmembrane region" description="Helical" evidence="6">
    <location>
        <begin position="93"/>
        <end position="114"/>
    </location>
</feature>
<dbReference type="EMBL" id="CP012836">
    <property type="protein sequence ID" value="AMQ56775.1"/>
    <property type="molecule type" value="Genomic_DNA"/>
</dbReference>
<feature type="transmembrane region" description="Helical" evidence="6">
    <location>
        <begin position="144"/>
        <end position="163"/>
    </location>
</feature>
<evidence type="ECO:0000256" key="6">
    <source>
        <dbReference type="SAM" id="Phobius"/>
    </source>
</evidence>
<dbReference type="InterPro" id="IPR050448">
    <property type="entry name" value="OpgB/LTA_synthase_biosynth"/>
</dbReference>
<organism evidence="8 9">
    <name type="scientific">Algoriphagus sanaruensis</name>
    <dbReference type="NCBI Taxonomy" id="1727163"/>
    <lineage>
        <taxon>Bacteria</taxon>
        <taxon>Pseudomonadati</taxon>
        <taxon>Bacteroidota</taxon>
        <taxon>Cytophagia</taxon>
        <taxon>Cytophagales</taxon>
        <taxon>Cyclobacteriaceae</taxon>
        <taxon>Algoriphagus</taxon>
    </lineage>
</organism>
<evidence type="ECO:0000256" key="5">
    <source>
        <dbReference type="ARBA" id="ARBA00023136"/>
    </source>
</evidence>
<dbReference type="PATRIC" id="fig|1727163.4.peg.2108"/>
<gene>
    <name evidence="8" type="ORF">AO498_10085</name>
</gene>
<evidence type="ECO:0000259" key="7">
    <source>
        <dbReference type="Pfam" id="PF00884"/>
    </source>
</evidence>
<dbReference type="InterPro" id="IPR000917">
    <property type="entry name" value="Sulfatase_N"/>
</dbReference>
<name>A0A142ENS0_9BACT</name>
<evidence type="ECO:0000313" key="8">
    <source>
        <dbReference type="EMBL" id="AMQ56775.1"/>
    </source>
</evidence>
<reference evidence="9" key="1">
    <citation type="submission" date="2015-09" db="EMBL/GenBank/DDBJ databases">
        <title>Complete sequence of Algoriphagus sp. M8-2.</title>
        <authorList>
            <person name="Shintani M."/>
        </authorList>
    </citation>
    <scope>NUCLEOTIDE SEQUENCE [LARGE SCALE GENOMIC DNA]</scope>
    <source>
        <strain evidence="9">M8-2</strain>
    </source>
</reference>
<evidence type="ECO:0000313" key="9">
    <source>
        <dbReference type="Proteomes" id="UP000073816"/>
    </source>
</evidence>
<keyword evidence="9" id="KW-1185">Reference proteome</keyword>
<dbReference type="STRING" id="1727163.AO498_10085"/>
<dbReference type="AlphaFoldDB" id="A0A142ENS0"/>
<keyword evidence="2" id="KW-1003">Cell membrane</keyword>
<evidence type="ECO:0000256" key="3">
    <source>
        <dbReference type="ARBA" id="ARBA00022692"/>
    </source>
</evidence>
<keyword evidence="3 6" id="KW-0812">Transmembrane</keyword>
<dbReference type="CDD" id="cd16015">
    <property type="entry name" value="LTA_synthase"/>
    <property type="match status" value="1"/>
</dbReference>
<comment type="subcellular location">
    <subcellularLocation>
        <location evidence="1">Cell membrane</location>
        <topology evidence="1">Multi-pass membrane protein</topology>
    </subcellularLocation>
</comment>
<dbReference type="PANTHER" id="PTHR47371:SF3">
    <property type="entry name" value="PHOSPHOGLYCEROL TRANSFERASE I"/>
    <property type="match status" value="1"/>
</dbReference>
<feature type="transmembrane region" description="Helical" evidence="6">
    <location>
        <begin position="66"/>
        <end position="86"/>
    </location>
</feature>
<reference evidence="8 9" key="2">
    <citation type="journal article" date="2016" name="Genome Announc.">
        <title>Complete Genome Sequence of Algoriphagus sp. Strain M8-2, Isolated from a Brackish Lake.</title>
        <authorList>
            <person name="Muraguchi Y."/>
            <person name="Kushimoto K."/>
            <person name="Ohtsubo Y."/>
            <person name="Suzuki T."/>
            <person name="Dohra H."/>
            <person name="Kimbara K."/>
            <person name="Shintani M."/>
        </authorList>
    </citation>
    <scope>NUCLEOTIDE SEQUENCE [LARGE SCALE GENOMIC DNA]</scope>
    <source>
        <strain evidence="8 9">M8-2</strain>
    </source>
</reference>
<feature type="transmembrane region" description="Helical" evidence="6">
    <location>
        <begin position="21"/>
        <end position="46"/>
    </location>
</feature>
<evidence type="ECO:0000256" key="2">
    <source>
        <dbReference type="ARBA" id="ARBA00022475"/>
    </source>
</evidence>
<dbReference type="PANTHER" id="PTHR47371">
    <property type="entry name" value="LIPOTEICHOIC ACID SYNTHASE"/>
    <property type="match status" value="1"/>
</dbReference>
<evidence type="ECO:0000256" key="4">
    <source>
        <dbReference type="ARBA" id="ARBA00022989"/>
    </source>
</evidence>
<sequence>MAQKAEIRSEFPEKVRRVLQDFWGMSLLFLILILLLRGVEIYFIFSNHALDFGIKEILIFSLLQDLGWVIYLLGILFILHILFSLIRIKFSKFTTLTTLSFFLLLHVGVIFYFIETLVPLGQDLFAYNWSDIFQTVSASGQLTLVNGLLAIGFIISVIAGLFWSTKWLNFELNTFLYITPTFLLSLFFVQFFPKDGFDTGSEVKLNIELNKSRYLVEESFERWMYGGEFYFDFFLRATNKNMIVKKDFYDDEYPFMHHAEYPDVLSPFFDSLQSPPNIVFILAESFGKAYSGKNAYLGSFTPFLDSLENHSLAWEHNVSTTGRTFGVLPGILGGYPFGEEGFLELFEEFPYHQSLISILKNNGYESRFFIGSDQKFDHQGDFMEYQQVDAIEDEFTFLPGYQKTPSPTGFSWGYADKELFLNALRKLPESYTSPEIQIFQTITSHSPYIVPEDELYNEKFENYISNVLKLSPEKKEEYTSYKNIYKTILYADDAIRLFFEGYKKRLEFENTIFIITGDHRLPEIPMSSRLDRFHVPLLIYSPKLKEAKQFKGLTSHFEVTPSILAYLKSNFNISIPEDVVWQGQVLDTAKTFQSQLVMPLMRNKNQLVEYISGEYFLSDGQIFQISENLNIDPIDEPDLRTQLIGEFEDFKNKNNYMLQTRKLLKPQNQSVASN</sequence>
<accession>A0A142ENS0</accession>
<feature type="domain" description="Sulfatase N-terminal" evidence="7">
    <location>
        <begin position="276"/>
        <end position="567"/>
    </location>
</feature>
<feature type="transmembrane region" description="Helical" evidence="6">
    <location>
        <begin position="175"/>
        <end position="192"/>
    </location>
</feature>
<dbReference type="KEGG" id="alm:AO498_10085"/>
<dbReference type="Gene3D" id="3.40.720.10">
    <property type="entry name" value="Alkaline Phosphatase, subunit A"/>
    <property type="match status" value="1"/>
</dbReference>